<organism evidence="1 2">
    <name type="scientific">Clunio marinus</name>
    <dbReference type="NCBI Taxonomy" id="568069"/>
    <lineage>
        <taxon>Eukaryota</taxon>
        <taxon>Metazoa</taxon>
        <taxon>Ecdysozoa</taxon>
        <taxon>Arthropoda</taxon>
        <taxon>Hexapoda</taxon>
        <taxon>Insecta</taxon>
        <taxon>Pterygota</taxon>
        <taxon>Neoptera</taxon>
        <taxon>Endopterygota</taxon>
        <taxon>Diptera</taxon>
        <taxon>Nematocera</taxon>
        <taxon>Chironomoidea</taxon>
        <taxon>Chironomidae</taxon>
        <taxon>Clunio</taxon>
    </lineage>
</organism>
<protein>
    <submittedName>
        <fullName evidence="1">CLUMA_CG012790, isoform A</fullName>
    </submittedName>
</protein>
<keyword evidence="2" id="KW-1185">Reference proteome</keyword>
<accession>A0A1J1IGJ4</accession>
<gene>
    <name evidence="1" type="ORF">CLUMA_CG012790</name>
</gene>
<dbReference type="EMBL" id="CVRI01000050">
    <property type="protein sequence ID" value="CRK99320.1"/>
    <property type="molecule type" value="Genomic_DNA"/>
</dbReference>
<evidence type="ECO:0000313" key="1">
    <source>
        <dbReference type="EMBL" id="CRK99320.1"/>
    </source>
</evidence>
<sequence>MSPIVSPNFDVQFIHDNMRINYRRLDALYTAAVAAAASRRKPRIYRHNHEISISLRYIHTHDDDEVCVAFENDI</sequence>
<name>A0A1J1IGJ4_9DIPT</name>
<dbReference type="AlphaFoldDB" id="A0A1J1IGJ4"/>
<proteinExistence type="predicted"/>
<reference evidence="1 2" key="1">
    <citation type="submission" date="2015-04" db="EMBL/GenBank/DDBJ databases">
        <authorList>
            <person name="Syromyatnikov M.Y."/>
            <person name="Popov V.N."/>
        </authorList>
    </citation>
    <scope>NUCLEOTIDE SEQUENCE [LARGE SCALE GENOMIC DNA]</scope>
</reference>
<evidence type="ECO:0000313" key="2">
    <source>
        <dbReference type="Proteomes" id="UP000183832"/>
    </source>
</evidence>
<dbReference type="Proteomes" id="UP000183832">
    <property type="component" value="Unassembled WGS sequence"/>
</dbReference>